<comment type="caution">
    <text evidence="1">The sequence shown here is derived from an EMBL/GenBank/DDBJ whole genome shotgun (WGS) entry which is preliminary data.</text>
</comment>
<evidence type="ECO:0000313" key="2">
    <source>
        <dbReference type="Proteomes" id="UP000821865"/>
    </source>
</evidence>
<reference evidence="1" key="1">
    <citation type="submission" date="2020-05" db="EMBL/GenBank/DDBJ databases">
        <title>Large-scale comparative analyses of tick genomes elucidate their genetic diversity and vector capacities.</title>
        <authorList>
            <person name="Jia N."/>
            <person name="Wang J."/>
            <person name="Shi W."/>
            <person name="Du L."/>
            <person name="Sun Y."/>
            <person name="Zhan W."/>
            <person name="Jiang J."/>
            <person name="Wang Q."/>
            <person name="Zhang B."/>
            <person name="Ji P."/>
            <person name="Sakyi L.B."/>
            <person name="Cui X."/>
            <person name="Yuan T."/>
            <person name="Jiang B."/>
            <person name="Yang W."/>
            <person name="Lam T.T.-Y."/>
            <person name="Chang Q."/>
            <person name="Ding S."/>
            <person name="Wang X."/>
            <person name="Zhu J."/>
            <person name="Ruan X."/>
            <person name="Zhao L."/>
            <person name="Wei J."/>
            <person name="Que T."/>
            <person name="Du C."/>
            <person name="Cheng J."/>
            <person name="Dai P."/>
            <person name="Han X."/>
            <person name="Huang E."/>
            <person name="Gao Y."/>
            <person name="Liu J."/>
            <person name="Shao H."/>
            <person name="Ye R."/>
            <person name="Li L."/>
            <person name="Wei W."/>
            <person name="Wang X."/>
            <person name="Wang C."/>
            <person name="Yang T."/>
            <person name="Huo Q."/>
            <person name="Li W."/>
            <person name="Guo W."/>
            <person name="Chen H."/>
            <person name="Zhou L."/>
            <person name="Ni X."/>
            <person name="Tian J."/>
            <person name="Zhou Y."/>
            <person name="Sheng Y."/>
            <person name="Liu T."/>
            <person name="Pan Y."/>
            <person name="Xia L."/>
            <person name="Li J."/>
            <person name="Zhao F."/>
            <person name="Cao W."/>
        </authorList>
    </citation>
    <scope>NUCLEOTIDE SEQUENCE</scope>
    <source>
        <strain evidence="1">Dsil-2018</strain>
    </source>
</reference>
<organism evidence="1 2">
    <name type="scientific">Dermacentor silvarum</name>
    <name type="common">Tick</name>
    <dbReference type="NCBI Taxonomy" id="543639"/>
    <lineage>
        <taxon>Eukaryota</taxon>
        <taxon>Metazoa</taxon>
        <taxon>Ecdysozoa</taxon>
        <taxon>Arthropoda</taxon>
        <taxon>Chelicerata</taxon>
        <taxon>Arachnida</taxon>
        <taxon>Acari</taxon>
        <taxon>Parasitiformes</taxon>
        <taxon>Ixodida</taxon>
        <taxon>Ixodoidea</taxon>
        <taxon>Ixodidae</taxon>
        <taxon>Rhipicephalinae</taxon>
        <taxon>Dermacentor</taxon>
    </lineage>
</organism>
<dbReference type="EMBL" id="CM023478">
    <property type="protein sequence ID" value="KAH7932847.1"/>
    <property type="molecule type" value="Genomic_DNA"/>
</dbReference>
<dbReference type="Proteomes" id="UP000821865">
    <property type="component" value="Chromosome 9"/>
</dbReference>
<name>A0ACB8C1X2_DERSI</name>
<proteinExistence type="predicted"/>
<sequence length="171" mass="19620">MRQAWNLYARMVRDHPLKTQMITTATVMLSGDLIAQKVVERRSSIDVPRAARFFTMGVVFVGPVVRGWYLILERVVGSGASSALVIKKVLLDQTIFGPLFVPSLMVGLGVLQRRSWDDIQQSVRANYLQILKTMYMIWPVAQFVNFKFVPLSYRQPVRQLCGYRVEHLFGR</sequence>
<keyword evidence="2" id="KW-1185">Reference proteome</keyword>
<accession>A0ACB8C1X2</accession>
<gene>
    <name evidence="1" type="ORF">HPB49_003774</name>
</gene>
<protein>
    <submittedName>
        <fullName evidence="1">Uncharacterized protein</fullName>
    </submittedName>
</protein>
<evidence type="ECO:0000313" key="1">
    <source>
        <dbReference type="EMBL" id="KAH7932847.1"/>
    </source>
</evidence>